<name>A0A6P2HI07_BURL3</name>
<sequence length="429" mass="47883">MGPSGEAKSTVRAPSTPNPATKRNTSDPGDATERNFRYQHAFGVMLIVATRLGTRPYTALWCEHHEDFLAEDNRGVFDAYQIKTSRPERGAWDLADGELTRSIGRFVDLIAEFGDRIGRVYFVSNTEFDEPTPASTDQKRRGRSPRLFLEHIRQCPSRAEISAPFDGAFDELLATCGCEVDELLLTLHRMDLILGPSRGEFDAALSHEHIARLPICREFIAEQLDTFRDSLVALVHRAASLQVSDPVRHLRALIDPVDPDPVLLAKRIDIEQALLAVPSSAGRPSFRFPGKPTIDLNAGLKTSVLEQKLTAAGLSEDVDYMLARARAAEYNLLEEATRYPEKFPERLQQIEQRVHGELSEANLRARQRGIPYGPSMLIDVQDRLRDLASQHAREVCNQSYECLVGVAGLLTGECRAWWGPRFPVSSDAP</sequence>
<accession>A0A6P2HI07</accession>
<evidence type="ECO:0000256" key="1">
    <source>
        <dbReference type="SAM" id="MobiDB-lite"/>
    </source>
</evidence>
<proteinExistence type="predicted"/>
<dbReference type="GO" id="GO:0004518">
    <property type="term" value="F:nuclease activity"/>
    <property type="evidence" value="ECO:0007669"/>
    <property type="project" value="InterPro"/>
</dbReference>
<organism evidence="3 4">
    <name type="scientific">Burkholderia lata (strain ATCC 17760 / DSM 23089 / LMG 22485 / NCIMB 9086 / R18194 / 383)</name>
    <dbReference type="NCBI Taxonomy" id="482957"/>
    <lineage>
        <taxon>Bacteria</taxon>
        <taxon>Pseudomonadati</taxon>
        <taxon>Pseudomonadota</taxon>
        <taxon>Betaproteobacteria</taxon>
        <taxon>Burkholderiales</taxon>
        <taxon>Burkholderiaceae</taxon>
        <taxon>Burkholderia</taxon>
        <taxon>Burkholderia cepacia complex</taxon>
    </lineage>
</organism>
<dbReference type="Proteomes" id="UP000494170">
    <property type="component" value="Unassembled WGS sequence"/>
</dbReference>
<protein>
    <recommendedName>
        <fullName evidence="2">CD-NTase associated protein 4-like DNA endonuclease domain-containing protein</fullName>
    </recommendedName>
</protein>
<dbReference type="RefSeq" id="WP_174937260.1">
    <property type="nucleotide sequence ID" value="NZ_CABVPY010000002.1"/>
</dbReference>
<feature type="domain" description="CD-NTase associated protein 4-like DNA endonuclease" evidence="2">
    <location>
        <begin position="27"/>
        <end position="130"/>
    </location>
</feature>
<evidence type="ECO:0000313" key="3">
    <source>
        <dbReference type="EMBL" id="VWB15238.1"/>
    </source>
</evidence>
<dbReference type="InterPro" id="IPR025382">
    <property type="entry name" value="Cap4-like_endonuclease_dom"/>
</dbReference>
<feature type="region of interest" description="Disordered" evidence="1">
    <location>
        <begin position="1"/>
        <end position="33"/>
    </location>
</feature>
<dbReference type="Pfam" id="PF14130">
    <property type="entry name" value="Cap4_nuclease"/>
    <property type="match status" value="1"/>
</dbReference>
<reference evidence="3 4" key="1">
    <citation type="submission" date="2019-09" db="EMBL/GenBank/DDBJ databases">
        <authorList>
            <person name="Depoorter E."/>
        </authorList>
    </citation>
    <scope>NUCLEOTIDE SEQUENCE [LARGE SCALE GENOMIC DNA]</scope>
    <source>
        <strain evidence="3">LMG 6863</strain>
    </source>
</reference>
<evidence type="ECO:0000313" key="4">
    <source>
        <dbReference type="Proteomes" id="UP000494170"/>
    </source>
</evidence>
<evidence type="ECO:0000259" key="2">
    <source>
        <dbReference type="Pfam" id="PF14130"/>
    </source>
</evidence>
<feature type="compositionally biased region" description="Polar residues" evidence="1">
    <location>
        <begin position="12"/>
        <end position="27"/>
    </location>
</feature>
<gene>
    <name evidence="3" type="ORF">BLA6863_00554</name>
</gene>
<dbReference type="AlphaFoldDB" id="A0A6P2HI07"/>
<dbReference type="EMBL" id="CABVPY010000002">
    <property type="protein sequence ID" value="VWB15238.1"/>
    <property type="molecule type" value="Genomic_DNA"/>
</dbReference>